<comment type="caution">
    <text evidence="2">The sequence shown here is derived from an EMBL/GenBank/DDBJ whole genome shotgun (WGS) entry which is preliminary data.</text>
</comment>
<feature type="region of interest" description="Disordered" evidence="1">
    <location>
        <begin position="1"/>
        <end position="31"/>
    </location>
</feature>
<evidence type="ECO:0000256" key="1">
    <source>
        <dbReference type="SAM" id="MobiDB-lite"/>
    </source>
</evidence>
<accession>A0A9X9ME25</accession>
<name>A0A9X9ME25_GULGU</name>
<proteinExistence type="predicted"/>
<dbReference type="Proteomes" id="UP000269945">
    <property type="component" value="Unassembled WGS sequence"/>
</dbReference>
<reference evidence="2 3" key="1">
    <citation type="submission" date="2018-10" db="EMBL/GenBank/DDBJ databases">
        <authorList>
            <person name="Ekblom R."/>
            <person name="Jareborg N."/>
        </authorList>
    </citation>
    <scope>NUCLEOTIDE SEQUENCE [LARGE SCALE GENOMIC DNA]</scope>
    <source>
        <tissue evidence="2">Muscle</tissue>
    </source>
</reference>
<keyword evidence="3" id="KW-1185">Reference proteome</keyword>
<dbReference type="AlphaFoldDB" id="A0A9X9ME25"/>
<evidence type="ECO:0000313" key="2">
    <source>
        <dbReference type="EMBL" id="VCX42655.1"/>
    </source>
</evidence>
<organism evidence="2 3">
    <name type="scientific">Gulo gulo</name>
    <name type="common">Wolverine</name>
    <name type="synonym">Gluton</name>
    <dbReference type="NCBI Taxonomy" id="48420"/>
    <lineage>
        <taxon>Eukaryota</taxon>
        <taxon>Metazoa</taxon>
        <taxon>Chordata</taxon>
        <taxon>Craniata</taxon>
        <taxon>Vertebrata</taxon>
        <taxon>Euteleostomi</taxon>
        <taxon>Mammalia</taxon>
        <taxon>Eutheria</taxon>
        <taxon>Laurasiatheria</taxon>
        <taxon>Carnivora</taxon>
        <taxon>Caniformia</taxon>
        <taxon>Musteloidea</taxon>
        <taxon>Mustelidae</taxon>
        <taxon>Guloninae</taxon>
        <taxon>Gulo</taxon>
    </lineage>
</organism>
<dbReference type="EMBL" id="CYRY02046854">
    <property type="protein sequence ID" value="VCX42655.1"/>
    <property type="molecule type" value="Genomic_DNA"/>
</dbReference>
<gene>
    <name evidence="2" type="ORF">BN2614_LOCUS1</name>
</gene>
<sequence>MLTKPKSYQLSSPGEGQIQWGPPGAKWGSGIGSQRRTICGDDRRLHMCTEGAYPVPGPRQELQKWKANGRTGTQTNLQMKMRKEKEPIKIPLKRMNEIPKH</sequence>
<evidence type="ECO:0000313" key="3">
    <source>
        <dbReference type="Proteomes" id="UP000269945"/>
    </source>
</evidence>
<feature type="compositionally biased region" description="Polar residues" evidence="1">
    <location>
        <begin position="1"/>
        <end position="14"/>
    </location>
</feature>
<protein>
    <submittedName>
        <fullName evidence="2">Uncharacterized protein</fullName>
    </submittedName>
</protein>